<feature type="region of interest" description="Disordered" evidence="1">
    <location>
        <begin position="158"/>
        <end position="215"/>
    </location>
</feature>
<dbReference type="AlphaFoldDB" id="A0A1H2WPX6"/>
<feature type="domain" description="Transcobalamin-like C-terminal" evidence="2">
    <location>
        <begin position="259"/>
        <end position="334"/>
    </location>
</feature>
<feature type="region of interest" description="Disordered" evidence="1">
    <location>
        <begin position="77"/>
        <end position="104"/>
    </location>
</feature>
<dbReference type="Pfam" id="PF14478">
    <property type="entry name" value="DUF4430"/>
    <property type="match status" value="1"/>
</dbReference>
<name>A0A1H2WPX6_9FIRM</name>
<evidence type="ECO:0000256" key="1">
    <source>
        <dbReference type="SAM" id="MobiDB-lite"/>
    </source>
</evidence>
<feature type="compositionally biased region" description="Basic and acidic residues" evidence="1">
    <location>
        <begin position="199"/>
        <end position="215"/>
    </location>
</feature>
<feature type="compositionally biased region" description="Basic and acidic residues" evidence="1">
    <location>
        <begin position="167"/>
        <end position="192"/>
    </location>
</feature>
<keyword evidence="4" id="KW-1185">Reference proteome</keyword>
<accession>A0A1H2WPX6</accession>
<dbReference type="Proteomes" id="UP000198828">
    <property type="component" value="Unassembled WGS sequence"/>
</dbReference>
<feature type="compositionally biased region" description="Basic and acidic residues" evidence="1">
    <location>
        <begin position="77"/>
        <end position="89"/>
    </location>
</feature>
<dbReference type="RefSeq" id="WP_200773678.1">
    <property type="nucleotide sequence ID" value="NZ_BSYN01000001.1"/>
</dbReference>
<proteinExistence type="predicted"/>
<organism evidence="3 4">
    <name type="scientific">Tepidimicrobium xylanilyticum</name>
    <dbReference type="NCBI Taxonomy" id="1123352"/>
    <lineage>
        <taxon>Bacteria</taxon>
        <taxon>Bacillati</taxon>
        <taxon>Bacillota</taxon>
        <taxon>Tissierellia</taxon>
        <taxon>Tissierellales</taxon>
        <taxon>Tepidimicrobiaceae</taxon>
        <taxon>Tepidimicrobium</taxon>
    </lineage>
</organism>
<reference evidence="3 4" key="1">
    <citation type="submission" date="2016-10" db="EMBL/GenBank/DDBJ databases">
        <authorList>
            <person name="de Groot N.N."/>
        </authorList>
    </citation>
    <scope>NUCLEOTIDE SEQUENCE [LARGE SCALE GENOMIC DNA]</scope>
    <source>
        <strain evidence="3 4">DSM 23310</strain>
    </source>
</reference>
<protein>
    <recommendedName>
        <fullName evidence="2">Transcobalamin-like C-terminal domain-containing protein</fullName>
    </recommendedName>
</protein>
<dbReference type="InterPro" id="IPR027954">
    <property type="entry name" value="Transcobalamin-like_C"/>
</dbReference>
<dbReference type="EMBL" id="FNNG01000004">
    <property type="protein sequence ID" value="SDW82577.1"/>
    <property type="molecule type" value="Genomic_DNA"/>
</dbReference>
<evidence type="ECO:0000313" key="4">
    <source>
        <dbReference type="Proteomes" id="UP000198828"/>
    </source>
</evidence>
<gene>
    <name evidence="3" type="ORF">SAMN05660923_01309</name>
</gene>
<evidence type="ECO:0000259" key="2">
    <source>
        <dbReference type="Pfam" id="PF14478"/>
    </source>
</evidence>
<evidence type="ECO:0000313" key="3">
    <source>
        <dbReference type="EMBL" id="SDW82577.1"/>
    </source>
</evidence>
<sequence>MKKRNVFLLLLLSIIIILGNIQIFRGIKDYFSEDVVFGQTNKLEIEYWMDTSAEEISESQSSESMLAKLRNEKVEFHDSSKIHEEERENINSNATDSKERRSPWEKLLESKEKRKKNEASIQDLVLEKAKEDKIKEDKINEEKNKKEEETINKFQEEIRKLSQNTKKGPEENNKDQEENKNVEEKATEEQKKATKKAKKEKEKKEREQKEKRKKENIVTMQIRCDTAVAKGMADNPEWQGIVPKSGIILANTEFRIKEGDTVLDVLLMAKEQYKFHVSYRGEGGSAYVEGINNLYEFDGGRWSGWMYCVNGWYPNYGAGAYVLKGGDVIEWNYTCNLGKDLGQEWIGD</sequence>
<dbReference type="Gene3D" id="2.170.130.30">
    <property type="match status" value="1"/>
</dbReference>